<keyword evidence="1" id="KW-0472">Membrane</keyword>
<feature type="transmembrane region" description="Helical" evidence="1">
    <location>
        <begin position="6"/>
        <end position="28"/>
    </location>
</feature>
<comment type="caution">
    <text evidence="2">The sequence shown here is derived from an EMBL/GenBank/DDBJ whole genome shotgun (WGS) entry which is preliminary data.</text>
</comment>
<dbReference type="EMBL" id="JAAGMN010009252">
    <property type="protein sequence ID" value="NEE21588.1"/>
    <property type="molecule type" value="Genomic_DNA"/>
</dbReference>
<accession>A0A6G3XUU4</accession>
<keyword evidence="1" id="KW-1133">Transmembrane helix</keyword>
<evidence type="ECO:0000313" key="2">
    <source>
        <dbReference type="EMBL" id="NEE21588.1"/>
    </source>
</evidence>
<organism evidence="2">
    <name type="scientific">Streptomyces sp. SID7499</name>
    <dbReference type="NCBI Taxonomy" id="2706086"/>
    <lineage>
        <taxon>Bacteria</taxon>
        <taxon>Bacillati</taxon>
        <taxon>Actinomycetota</taxon>
        <taxon>Actinomycetes</taxon>
        <taxon>Kitasatosporales</taxon>
        <taxon>Streptomycetaceae</taxon>
        <taxon>Streptomyces</taxon>
    </lineage>
</organism>
<name>A0A6G3XUU4_9ACTN</name>
<reference evidence="2" key="1">
    <citation type="submission" date="2020-01" db="EMBL/GenBank/DDBJ databases">
        <title>Insect and environment-associated Actinomycetes.</title>
        <authorList>
            <person name="Currrie C."/>
            <person name="Chevrette M."/>
            <person name="Carlson C."/>
            <person name="Stubbendieck R."/>
            <person name="Wendt-Pienkowski E."/>
        </authorList>
    </citation>
    <scope>NUCLEOTIDE SEQUENCE</scope>
    <source>
        <strain evidence="2">SID7499</strain>
    </source>
</reference>
<gene>
    <name evidence="2" type="ORF">G3M58_85890</name>
</gene>
<protein>
    <submittedName>
        <fullName evidence="2">Uncharacterized protein</fullName>
    </submittedName>
</protein>
<keyword evidence="1" id="KW-0812">Transmembrane</keyword>
<dbReference type="AlphaFoldDB" id="A0A6G3XUU4"/>
<sequence>MILEGVVAVTNSVTALGAALVALVAVYWTRRGAERTAGATLVAGLGQSQAAVKAAQLQDRAGRQPTLEGERRAVYQDFLRATDIFTRTFAALPDIPHALRKDLLDQVATAVVEARAGVAVLGSSTAISAAAELAGLCSQLERLALRRAVVRSAISVLETNWCPRNAEWCQDSHHIAAHVAWGLLVDWGHLEEEDRWEKLDLLESALQDSHALPAEQMEQVLDVVNNVSCWSEMVGGWVRDPLLERLQAVRAVFVDAAYESANGVAP</sequence>
<proteinExistence type="predicted"/>
<evidence type="ECO:0000256" key="1">
    <source>
        <dbReference type="SAM" id="Phobius"/>
    </source>
</evidence>